<dbReference type="InterPro" id="IPR021074">
    <property type="entry name" value="Formate_DH_dsu"/>
</dbReference>
<accession>A0A2N3PYX3</accession>
<name>A0A2N3PYX3_9PROT</name>
<evidence type="ECO:0000313" key="2">
    <source>
        <dbReference type="Proteomes" id="UP000233293"/>
    </source>
</evidence>
<gene>
    <name evidence="1" type="ORF">CWS72_05945</name>
</gene>
<keyword evidence="2" id="KW-1185">Reference proteome</keyword>
<sequence length="84" mass="9704">MHHQDLIRMANQIAQFFDVYPEEQGVVGIARHLRDFWDPRMRRQLKDYAGQSPEDLAPLARRAVDSLNERELVSTIGLRTGGDK</sequence>
<dbReference type="Proteomes" id="UP000233293">
    <property type="component" value="Unassembled WGS sequence"/>
</dbReference>
<dbReference type="RefSeq" id="WP_101249655.1">
    <property type="nucleotide sequence ID" value="NZ_PIUM01000004.1"/>
</dbReference>
<dbReference type="AlphaFoldDB" id="A0A2N3PYX3"/>
<reference evidence="2" key="1">
    <citation type="submission" date="2017-12" db="EMBL/GenBank/DDBJ databases">
        <title>Draft genome sequence of Telmatospirillum siberiense 26-4b1T, an acidotolerant peatland alphaproteobacterium potentially involved in sulfur cycling.</title>
        <authorList>
            <person name="Hausmann B."/>
            <person name="Pjevac P."/>
            <person name="Schreck K."/>
            <person name="Herbold C.W."/>
            <person name="Daims H."/>
            <person name="Wagner M."/>
            <person name="Pester M."/>
            <person name="Loy A."/>
        </authorList>
    </citation>
    <scope>NUCLEOTIDE SEQUENCE [LARGE SCALE GENOMIC DNA]</scope>
    <source>
        <strain evidence="2">26-4b1</strain>
    </source>
</reference>
<dbReference type="EMBL" id="PIUM01000004">
    <property type="protein sequence ID" value="PKU25600.1"/>
    <property type="molecule type" value="Genomic_DNA"/>
</dbReference>
<dbReference type="OrthoDB" id="7409377at2"/>
<organism evidence="1 2">
    <name type="scientific">Telmatospirillum siberiense</name>
    <dbReference type="NCBI Taxonomy" id="382514"/>
    <lineage>
        <taxon>Bacteria</taxon>
        <taxon>Pseudomonadati</taxon>
        <taxon>Pseudomonadota</taxon>
        <taxon>Alphaproteobacteria</taxon>
        <taxon>Rhodospirillales</taxon>
        <taxon>Rhodospirillaceae</taxon>
        <taxon>Telmatospirillum</taxon>
    </lineage>
</organism>
<comment type="caution">
    <text evidence="1">The sequence shown here is derived from an EMBL/GenBank/DDBJ whole genome shotgun (WGS) entry which is preliminary data.</text>
</comment>
<protein>
    <submittedName>
        <fullName evidence="1">Formate dehydrogenase subunit delta</fullName>
    </submittedName>
</protein>
<evidence type="ECO:0000313" key="1">
    <source>
        <dbReference type="EMBL" id="PKU25600.1"/>
    </source>
</evidence>
<proteinExistence type="predicted"/>
<dbReference type="Pfam" id="PF11390">
    <property type="entry name" value="FdsD"/>
    <property type="match status" value="1"/>
</dbReference>